<evidence type="ECO:0000256" key="2">
    <source>
        <dbReference type="SAM" id="Phobius"/>
    </source>
</evidence>
<protein>
    <recommendedName>
        <fullName evidence="5">Transmembrane protein</fullName>
    </recommendedName>
</protein>
<keyword evidence="2" id="KW-1133">Transmembrane helix</keyword>
<organism evidence="3 4">
    <name type="scientific">Hevea brasiliensis</name>
    <name type="common">Para rubber tree</name>
    <name type="synonym">Siphonia brasiliensis</name>
    <dbReference type="NCBI Taxonomy" id="3981"/>
    <lineage>
        <taxon>Eukaryota</taxon>
        <taxon>Viridiplantae</taxon>
        <taxon>Streptophyta</taxon>
        <taxon>Embryophyta</taxon>
        <taxon>Tracheophyta</taxon>
        <taxon>Spermatophyta</taxon>
        <taxon>Magnoliopsida</taxon>
        <taxon>eudicotyledons</taxon>
        <taxon>Gunneridae</taxon>
        <taxon>Pentapetalae</taxon>
        <taxon>rosids</taxon>
        <taxon>fabids</taxon>
        <taxon>Malpighiales</taxon>
        <taxon>Euphorbiaceae</taxon>
        <taxon>Crotonoideae</taxon>
        <taxon>Micrandreae</taxon>
        <taxon>Hevea</taxon>
    </lineage>
</organism>
<evidence type="ECO:0000256" key="1">
    <source>
        <dbReference type="SAM" id="MobiDB-lite"/>
    </source>
</evidence>
<evidence type="ECO:0000313" key="4">
    <source>
        <dbReference type="Proteomes" id="UP001174677"/>
    </source>
</evidence>
<dbReference type="PANTHER" id="PTHR37206:SF1">
    <property type="entry name" value="TRANSMEMBRANE PROTEIN"/>
    <property type="match status" value="1"/>
</dbReference>
<gene>
    <name evidence="3" type="ORF">P3X46_023231</name>
</gene>
<accession>A0ABQ9LAA1</accession>
<feature type="region of interest" description="Disordered" evidence="1">
    <location>
        <begin position="1"/>
        <end position="28"/>
    </location>
</feature>
<proteinExistence type="predicted"/>
<keyword evidence="2" id="KW-0812">Transmembrane</keyword>
<feature type="transmembrane region" description="Helical" evidence="2">
    <location>
        <begin position="141"/>
        <end position="160"/>
    </location>
</feature>
<reference evidence="3" key="1">
    <citation type="journal article" date="2023" name="Plant Biotechnol. J.">
        <title>Chromosome-level wild Hevea brasiliensis genome provides new tools for genomic-assisted breeding and valuable loci to elevate rubber yield.</title>
        <authorList>
            <person name="Cheng H."/>
            <person name="Song X."/>
            <person name="Hu Y."/>
            <person name="Wu T."/>
            <person name="Yang Q."/>
            <person name="An Z."/>
            <person name="Feng S."/>
            <person name="Deng Z."/>
            <person name="Wu W."/>
            <person name="Zeng X."/>
            <person name="Tu M."/>
            <person name="Wang X."/>
            <person name="Huang H."/>
        </authorList>
    </citation>
    <scope>NUCLEOTIDE SEQUENCE</scope>
    <source>
        <strain evidence="3">MT/VB/25A 57/8</strain>
    </source>
</reference>
<comment type="caution">
    <text evidence="3">The sequence shown here is derived from an EMBL/GenBank/DDBJ whole genome shotgun (WGS) entry which is preliminary data.</text>
</comment>
<feature type="compositionally biased region" description="Pro residues" evidence="1">
    <location>
        <begin position="76"/>
        <end position="85"/>
    </location>
</feature>
<name>A0ABQ9LAA1_HEVBR</name>
<sequence>MEEDTEVLSGGLKDWNDLRPFNLDSPPTLKTYSKQWSMVVIRESSHENHGDDDFSIFPPCNHENLVPCHFNQQPKNQPPPPPSLPSSPLSFLPTDFDPSPSPSESAFLPNWWDFARKILRSRIANIGSYFGSNNSYNKSSFWTFGNVALAVTVVLWCLCVRVRRQRRRRKIVEHLMQIISEKDKKIMQLLNQIAQMNEVLLTRHKVLASKLAD</sequence>
<keyword evidence="2" id="KW-0472">Membrane</keyword>
<evidence type="ECO:0008006" key="5">
    <source>
        <dbReference type="Google" id="ProtNLM"/>
    </source>
</evidence>
<dbReference type="EMBL" id="JARPOI010000013">
    <property type="protein sequence ID" value="KAJ9163580.1"/>
    <property type="molecule type" value="Genomic_DNA"/>
</dbReference>
<dbReference type="Proteomes" id="UP001174677">
    <property type="component" value="Chromosome 13"/>
</dbReference>
<keyword evidence="4" id="KW-1185">Reference proteome</keyword>
<feature type="region of interest" description="Disordered" evidence="1">
    <location>
        <begin position="68"/>
        <end position="104"/>
    </location>
</feature>
<dbReference type="PANTHER" id="PTHR37206">
    <property type="entry name" value="TRANSMEMBRANE PROTEIN"/>
    <property type="match status" value="1"/>
</dbReference>
<evidence type="ECO:0000313" key="3">
    <source>
        <dbReference type="EMBL" id="KAJ9163580.1"/>
    </source>
</evidence>